<gene>
    <name evidence="1" type="ORF">NCTC9128_01278</name>
</gene>
<sequence length="53" mass="6221">MLSEAMGITIEKHYDYAMFKSRPLFFYFSFSRPEKMSVAAGNKNHLIRLIAVY</sequence>
<accession>A0A2X3CL81</accession>
<dbReference type="AlphaFoldDB" id="A0A2X3CL81"/>
<name>A0A2X3CL81_KLEPN</name>
<evidence type="ECO:0000313" key="1">
    <source>
        <dbReference type="EMBL" id="SQC09315.1"/>
    </source>
</evidence>
<dbReference type="EMBL" id="UAWN01000005">
    <property type="protein sequence ID" value="SQC09315.1"/>
    <property type="molecule type" value="Genomic_DNA"/>
</dbReference>
<proteinExistence type="predicted"/>
<evidence type="ECO:0000313" key="2">
    <source>
        <dbReference type="Proteomes" id="UP000251088"/>
    </source>
</evidence>
<reference evidence="1 2" key="1">
    <citation type="submission" date="2018-06" db="EMBL/GenBank/DDBJ databases">
        <authorList>
            <consortium name="Pathogen Informatics"/>
            <person name="Doyle S."/>
        </authorList>
    </citation>
    <scope>NUCLEOTIDE SEQUENCE [LARGE SCALE GENOMIC DNA]</scope>
    <source>
        <strain evidence="1 2">NCTC9128</strain>
    </source>
</reference>
<protein>
    <submittedName>
        <fullName evidence="1">Chloride transporter chloride channel (ClC) family</fullName>
    </submittedName>
</protein>
<organism evidence="1 2">
    <name type="scientific">Klebsiella pneumoniae</name>
    <dbReference type="NCBI Taxonomy" id="573"/>
    <lineage>
        <taxon>Bacteria</taxon>
        <taxon>Pseudomonadati</taxon>
        <taxon>Pseudomonadota</taxon>
        <taxon>Gammaproteobacteria</taxon>
        <taxon>Enterobacterales</taxon>
        <taxon>Enterobacteriaceae</taxon>
        <taxon>Klebsiella/Raoultella group</taxon>
        <taxon>Klebsiella</taxon>
        <taxon>Klebsiella pneumoniae complex</taxon>
    </lineage>
</organism>
<dbReference type="Proteomes" id="UP000251088">
    <property type="component" value="Unassembled WGS sequence"/>
</dbReference>